<evidence type="ECO:0000256" key="2">
    <source>
        <dbReference type="SAM" id="SignalP"/>
    </source>
</evidence>
<keyword evidence="1" id="KW-0472">Membrane</keyword>
<keyword evidence="1" id="KW-0812">Transmembrane</keyword>
<sequence>MSLILLFTTLSIFGCVGKVSSFNVADIFKNSSVSRDKALFVVNGTDILLRGVSSNCYHCVEKTYGVMHDGCISQVVDTTYPWNYFVIKKDSLKEYAVCNGSYHFGEQGIYQLDVIDDQQEKFYCNQIKIIKKPSFSNLPLIVLFAVLVSLIIVPKVGLLIYRFIYLKVTRHLSTPRPGYMSLDGNESSESSAPHSTVDYINKPIKRNRVKSIDTFRGISIAVMIFVNYGGGGYYFFSHSSWNGLTVADLLFPWFIFIMGSSIYISMHSLRKKLSKRKMTVKIIYRSFKLLLLGLFLNNGFDLANWRLPGVLQRFAISYFVVALVFLWFDSPNEESETNSWKNMFRDVWFPFQHIVMLLLLTIYLLIIYLLNVPGCPKGYFGPGGDGDHGAYEKCTGGASGYVDRTVFGLNHIYKNPTCKSLYNCFTYDPEGLLGTIPSILLTYLGLQAARTLLFYKSKNGHIIRWFIWSVLLGALAVGLCGGTLNDGAIPINKNLWSLSYIFAMGSTAYLLLLICYVLVDVLKWWNGAPFYYAGMNSILLYCGHEIFENYFPFNFKNDDSHAQLTIRCSVGTGVWLIVSYVCYLQKIYLKL</sequence>
<dbReference type="OrthoDB" id="2149840at2759"/>
<evidence type="ECO:0000256" key="1">
    <source>
        <dbReference type="SAM" id="Phobius"/>
    </source>
</evidence>
<dbReference type="PANTHER" id="PTHR31061:SF24">
    <property type="entry name" value="LD22376P"/>
    <property type="match status" value="1"/>
</dbReference>
<feature type="transmembrane region" description="Helical" evidence="1">
    <location>
        <begin position="496"/>
        <end position="519"/>
    </location>
</feature>
<name>T2MBP6_HYDVU</name>
<feature type="transmembrane region" description="Helical" evidence="1">
    <location>
        <begin position="215"/>
        <end position="237"/>
    </location>
</feature>
<feature type="transmembrane region" description="Helical" evidence="1">
    <location>
        <begin position="311"/>
        <end position="328"/>
    </location>
</feature>
<feature type="transmembrane region" description="Helical" evidence="1">
    <location>
        <begin position="431"/>
        <end position="453"/>
    </location>
</feature>
<dbReference type="OMA" id="WHGFTFY"/>
<evidence type="ECO:0000313" key="4">
    <source>
        <dbReference type="EMBL" id="CDG69516.1"/>
    </source>
</evidence>
<dbReference type="PANTHER" id="PTHR31061">
    <property type="entry name" value="LD22376P"/>
    <property type="match status" value="1"/>
</dbReference>
<dbReference type="InterPro" id="IPR012429">
    <property type="entry name" value="HGSNAT_cat"/>
</dbReference>
<feature type="transmembrane region" description="Helical" evidence="1">
    <location>
        <begin position="349"/>
        <end position="370"/>
    </location>
</feature>
<keyword evidence="4" id="KW-0808">Transferase</keyword>
<dbReference type="AlphaFoldDB" id="T2MBP6"/>
<protein>
    <submittedName>
        <fullName evidence="4">Heparan-alpha-glucosaminide N-acetyltransferase</fullName>
    </submittedName>
</protein>
<organism evidence="4">
    <name type="scientific">Hydra vulgaris</name>
    <name type="common">Hydra</name>
    <name type="synonym">Hydra attenuata</name>
    <dbReference type="NCBI Taxonomy" id="6087"/>
    <lineage>
        <taxon>Eukaryota</taxon>
        <taxon>Metazoa</taxon>
        <taxon>Cnidaria</taxon>
        <taxon>Hydrozoa</taxon>
        <taxon>Hydroidolina</taxon>
        <taxon>Anthoathecata</taxon>
        <taxon>Aplanulata</taxon>
        <taxon>Hydridae</taxon>
        <taxon>Hydra</taxon>
    </lineage>
</organism>
<dbReference type="GO" id="GO:0016740">
    <property type="term" value="F:transferase activity"/>
    <property type="evidence" value="ECO:0007669"/>
    <property type="project" value="UniProtKB-KW"/>
</dbReference>
<feature type="transmembrane region" description="Helical" evidence="1">
    <location>
        <begin position="465"/>
        <end position="484"/>
    </location>
</feature>
<feature type="signal peptide" evidence="2">
    <location>
        <begin position="1"/>
        <end position="21"/>
    </location>
</feature>
<evidence type="ECO:0000259" key="3">
    <source>
        <dbReference type="Pfam" id="PF07786"/>
    </source>
</evidence>
<gene>
    <name evidence="4" type="primary">HGSNAT</name>
</gene>
<feature type="transmembrane region" description="Helical" evidence="1">
    <location>
        <begin position="138"/>
        <end position="161"/>
    </location>
</feature>
<feature type="transmembrane region" description="Helical" evidence="1">
    <location>
        <begin position="287"/>
        <end position="305"/>
    </location>
</feature>
<feature type="transmembrane region" description="Helical" evidence="1">
    <location>
        <begin position="531"/>
        <end position="552"/>
    </location>
</feature>
<dbReference type="KEGG" id="hmg:100199128"/>
<reference evidence="4" key="1">
    <citation type="journal article" date="2013" name="Genome Biol. Evol.">
        <title>Punctuated emergences of genetic and phenotypic innovations in eumetazoan, bilaterian, euteleostome, and hominidae ancestors.</title>
        <authorList>
            <person name="Wenger Y."/>
            <person name="Galliot B."/>
        </authorList>
    </citation>
    <scope>NUCLEOTIDE SEQUENCE</scope>
    <source>
        <tissue evidence="4">Whole animals</tissue>
    </source>
</reference>
<keyword evidence="2" id="KW-0732">Signal</keyword>
<feature type="transmembrane region" description="Helical" evidence="1">
    <location>
        <begin position="564"/>
        <end position="584"/>
    </location>
</feature>
<feature type="domain" description="Heparan-alpha-glucosaminide N-acetyltransferase catalytic" evidence="3">
    <location>
        <begin position="208"/>
        <end position="299"/>
    </location>
</feature>
<dbReference type="Pfam" id="PF07786">
    <property type="entry name" value="HGSNAT_cat"/>
    <property type="match status" value="1"/>
</dbReference>
<proteinExistence type="evidence at transcript level"/>
<dbReference type="EMBL" id="HAAD01003284">
    <property type="protein sequence ID" value="CDG69516.1"/>
    <property type="molecule type" value="mRNA"/>
</dbReference>
<accession>T2MBP6</accession>
<keyword evidence="1" id="KW-1133">Transmembrane helix</keyword>
<feature type="transmembrane region" description="Helical" evidence="1">
    <location>
        <begin position="249"/>
        <end position="266"/>
    </location>
</feature>
<feature type="chain" id="PRO_5044738689" evidence="2">
    <location>
        <begin position="22"/>
        <end position="591"/>
    </location>
</feature>